<reference evidence="3 4" key="1">
    <citation type="submission" date="2020-01" db="EMBL/GenBank/DDBJ databases">
        <title>Muricauda sediminis sp.nov. 40Bstr401.</title>
        <authorList>
            <person name="Xue Z."/>
            <person name="Zhu S."/>
            <person name="Ren N."/>
            <person name="Chen T."/>
            <person name="Chen X."/>
            <person name="Chen J."/>
            <person name="Yang J."/>
        </authorList>
    </citation>
    <scope>NUCLEOTIDE SEQUENCE [LARGE SCALE GENOMIC DNA]</scope>
    <source>
        <strain evidence="3 4">40Bstr401</strain>
    </source>
</reference>
<dbReference type="Gene3D" id="3.40.30.10">
    <property type="entry name" value="Glutaredoxin"/>
    <property type="match status" value="1"/>
</dbReference>
<keyword evidence="1" id="KW-0732">Signal</keyword>
<dbReference type="InterPro" id="IPR036249">
    <property type="entry name" value="Thioredoxin-like_sf"/>
</dbReference>
<dbReference type="InterPro" id="IPR051099">
    <property type="entry name" value="AGR/TXD"/>
</dbReference>
<dbReference type="PROSITE" id="PS51352">
    <property type="entry name" value="THIOREDOXIN_2"/>
    <property type="match status" value="1"/>
</dbReference>
<evidence type="ECO:0000259" key="2">
    <source>
        <dbReference type="PROSITE" id="PS51352"/>
    </source>
</evidence>
<accession>A0A6I5KV00</accession>
<dbReference type="EMBL" id="JAAAMI010000004">
    <property type="protein sequence ID" value="NDV43765.1"/>
    <property type="molecule type" value="Genomic_DNA"/>
</dbReference>
<keyword evidence="4" id="KW-1185">Reference proteome</keyword>
<evidence type="ECO:0000256" key="1">
    <source>
        <dbReference type="ARBA" id="ARBA00022729"/>
    </source>
</evidence>
<dbReference type="PANTHER" id="PTHR15337">
    <property type="entry name" value="ANTERIOR GRADIENT PROTEIN-RELATED"/>
    <property type="match status" value="1"/>
</dbReference>
<sequence length="148" mass="17222">MIYYKKWLTVLFLGCFLMIQNLSAQEWQTNLGKAQELAKKNNENIILVFQGSDWCAPCIKLEREIWSTEEFQKLAKDHFVMLKADFPRKKQNKLPATQEEHNKTLASKYNPNGYFPYVVVLDANGKVLGQTGYEKSTPKAYFDKLKSF</sequence>
<dbReference type="SUPFAM" id="SSF52833">
    <property type="entry name" value="Thioredoxin-like"/>
    <property type="match status" value="1"/>
</dbReference>
<organism evidence="3 4">
    <name type="scientific">Flagellimonas sediminis</name>
    <dbReference type="NCBI Taxonomy" id="2696468"/>
    <lineage>
        <taxon>Bacteria</taxon>
        <taxon>Pseudomonadati</taxon>
        <taxon>Bacteroidota</taxon>
        <taxon>Flavobacteriia</taxon>
        <taxon>Flavobacteriales</taxon>
        <taxon>Flavobacteriaceae</taxon>
        <taxon>Flagellimonas</taxon>
    </lineage>
</organism>
<proteinExistence type="predicted"/>
<name>A0A6I5KV00_9FLAO</name>
<comment type="caution">
    <text evidence="3">The sequence shown here is derived from an EMBL/GenBank/DDBJ whole genome shotgun (WGS) entry which is preliminary data.</text>
</comment>
<dbReference type="Proteomes" id="UP000468707">
    <property type="component" value="Unassembled WGS sequence"/>
</dbReference>
<evidence type="ECO:0000313" key="4">
    <source>
        <dbReference type="Proteomes" id="UP000468707"/>
    </source>
</evidence>
<protein>
    <submittedName>
        <fullName evidence="3">Thioredoxin fold domain-containing protein</fullName>
    </submittedName>
</protein>
<evidence type="ECO:0000313" key="3">
    <source>
        <dbReference type="EMBL" id="NDV43765.1"/>
    </source>
</evidence>
<dbReference type="Pfam" id="PF13899">
    <property type="entry name" value="Thioredoxin_7"/>
    <property type="match status" value="1"/>
</dbReference>
<feature type="domain" description="Thioredoxin" evidence="2">
    <location>
        <begin position="11"/>
        <end position="148"/>
    </location>
</feature>
<dbReference type="InterPro" id="IPR013766">
    <property type="entry name" value="Thioredoxin_domain"/>
</dbReference>
<dbReference type="AlphaFoldDB" id="A0A6I5KV00"/>
<dbReference type="PANTHER" id="PTHR15337:SF11">
    <property type="entry name" value="THIOREDOXIN DOMAIN-CONTAINING PROTEIN"/>
    <property type="match status" value="1"/>
</dbReference>
<gene>
    <name evidence="3" type="ORF">GTK07_10555</name>
</gene>